<dbReference type="EMBL" id="VLLB01000005">
    <property type="protein sequence ID" value="TWI64314.1"/>
    <property type="molecule type" value="Genomic_DNA"/>
</dbReference>
<evidence type="ECO:0000313" key="8">
    <source>
        <dbReference type="EMBL" id="TWI64314.1"/>
    </source>
</evidence>
<evidence type="ECO:0000256" key="5">
    <source>
        <dbReference type="ARBA" id="ARBA00023136"/>
    </source>
</evidence>
<gene>
    <name evidence="8" type="ORF">IP91_03083</name>
</gene>
<dbReference type="Pfam" id="PF09678">
    <property type="entry name" value="Caa3_CtaG"/>
    <property type="match status" value="1"/>
</dbReference>
<feature type="transmembrane region" description="Helical" evidence="6">
    <location>
        <begin position="265"/>
        <end position="287"/>
    </location>
</feature>
<feature type="signal peptide" evidence="7">
    <location>
        <begin position="1"/>
        <end position="24"/>
    </location>
</feature>
<evidence type="ECO:0000256" key="2">
    <source>
        <dbReference type="ARBA" id="ARBA00022475"/>
    </source>
</evidence>
<keyword evidence="3 6" id="KW-0812">Transmembrane</keyword>
<organism evidence="8 9">
    <name type="scientific">Pseudoduganella lurida</name>
    <dbReference type="NCBI Taxonomy" id="1036180"/>
    <lineage>
        <taxon>Bacteria</taxon>
        <taxon>Pseudomonadati</taxon>
        <taxon>Pseudomonadota</taxon>
        <taxon>Betaproteobacteria</taxon>
        <taxon>Burkholderiales</taxon>
        <taxon>Oxalobacteraceae</taxon>
        <taxon>Telluria group</taxon>
        <taxon>Pseudoduganella</taxon>
    </lineage>
</organism>
<dbReference type="AlphaFoldDB" id="A0A562R6W4"/>
<keyword evidence="5 6" id="KW-0472">Membrane</keyword>
<feature type="transmembrane region" description="Helical" evidence="6">
    <location>
        <begin position="111"/>
        <end position="131"/>
    </location>
</feature>
<evidence type="ECO:0000256" key="6">
    <source>
        <dbReference type="SAM" id="Phobius"/>
    </source>
</evidence>
<feature type="transmembrane region" description="Helical" evidence="6">
    <location>
        <begin position="40"/>
        <end position="59"/>
    </location>
</feature>
<feature type="transmembrane region" description="Helical" evidence="6">
    <location>
        <begin position="152"/>
        <end position="174"/>
    </location>
</feature>
<evidence type="ECO:0000313" key="9">
    <source>
        <dbReference type="Proteomes" id="UP000318431"/>
    </source>
</evidence>
<feature type="transmembrane region" description="Helical" evidence="6">
    <location>
        <begin position="189"/>
        <end position="208"/>
    </location>
</feature>
<feature type="transmembrane region" description="Helical" evidence="6">
    <location>
        <begin position="71"/>
        <end position="91"/>
    </location>
</feature>
<keyword evidence="9" id="KW-1185">Reference proteome</keyword>
<comment type="subcellular location">
    <subcellularLocation>
        <location evidence="1">Cell membrane</location>
        <topology evidence="1">Multi-pass membrane protein</topology>
    </subcellularLocation>
</comment>
<keyword evidence="4 6" id="KW-1133">Transmembrane helix</keyword>
<feature type="transmembrane region" description="Helical" evidence="6">
    <location>
        <begin position="220"/>
        <end position="245"/>
    </location>
</feature>
<protein>
    <submittedName>
        <fullName evidence="8">Putative membrane protein</fullName>
    </submittedName>
</protein>
<evidence type="ECO:0000256" key="7">
    <source>
        <dbReference type="SAM" id="SignalP"/>
    </source>
</evidence>
<dbReference type="InterPro" id="IPR019108">
    <property type="entry name" value="Caa3_assmbl_CtaG-rel"/>
</dbReference>
<feature type="chain" id="PRO_5021931121" evidence="7">
    <location>
        <begin position="25"/>
        <end position="316"/>
    </location>
</feature>
<sequence>MLRLKSCLKNGVCPYFLLAAPVQAHVITTGQPAPLSWGAEPWVLACLLLSLGFYIAGLLKLWPRQALGRKAILVRAGWFAAGWLAMVAALVSPLDPAGSMMFSAHMVQHELLMIVAAPLLVMGQPFGPWLWALPAAWRKGVGRAVHWRPWAAVWDFITLPLPAWLVHFAALWVWHAPPLFQAALRSETVHAWQHASFLFPALLFWWAVLGARGPKLGPALVYLFTTMMHTGALGALFAMSATVWYPAYGDGPLAFGLTPVEDQQLGGLIMWVPGGLAYVIAGLVLCLRWLTPSVATRNAATGSSPLNPERSSRPVP</sequence>
<dbReference type="GO" id="GO:0005886">
    <property type="term" value="C:plasma membrane"/>
    <property type="evidence" value="ECO:0007669"/>
    <property type="project" value="UniProtKB-SubCell"/>
</dbReference>
<comment type="caution">
    <text evidence="8">The sequence shown here is derived from an EMBL/GenBank/DDBJ whole genome shotgun (WGS) entry which is preliminary data.</text>
</comment>
<evidence type="ECO:0000256" key="1">
    <source>
        <dbReference type="ARBA" id="ARBA00004651"/>
    </source>
</evidence>
<evidence type="ECO:0000256" key="4">
    <source>
        <dbReference type="ARBA" id="ARBA00022989"/>
    </source>
</evidence>
<keyword evidence="7" id="KW-0732">Signal</keyword>
<proteinExistence type="predicted"/>
<reference evidence="8 9" key="1">
    <citation type="journal article" date="2015" name="Stand. Genomic Sci.">
        <title>Genomic Encyclopedia of Bacterial and Archaeal Type Strains, Phase III: the genomes of soil and plant-associated and newly described type strains.</title>
        <authorList>
            <person name="Whitman W.B."/>
            <person name="Woyke T."/>
            <person name="Klenk H.P."/>
            <person name="Zhou Y."/>
            <person name="Lilburn T.G."/>
            <person name="Beck B.J."/>
            <person name="De Vos P."/>
            <person name="Vandamme P."/>
            <person name="Eisen J.A."/>
            <person name="Garrity G."/>
            <person name="Hugenholtz P."/>
            <person name="Kyrpides N.C."/>
        </authorList>
    </citation>
    <scope>NUCLEOTIDE SEQUENCE [LARGE SCALE GENOMIC DNA]</scope>
    <source>
        <strain evidence="8 9">CGMCC 1.10822</strain>
    </source>
</reference>
<dbReference type="Proteomes" id="UP000318431">
    <property type="component" value="Unassembled WGS sequence"/>
</dbReference>
<accession>A0A562R6W4</accession>
<name>A0A562R6W4_9BURK</name>
<dbReference type="OrthoDB" id="9808789at2"/>
<evidence type="ECO:0000256" key="3">
    <source>
        <dbReference type="ARBA" id="ARBA00022692"/>
    </source>
</evidence>
<keyword evidence="2" id="KW-1003">Cell membrane</keyword>